<dbReference type="GO" id="GO:0016740">
    <property type="term" value="F:transferase activity"/>
    <property type="evidence" value="ECO:0007669"/>
    <property type="project" value="UniProtKB-KW"/>
</dbReference>
<dbReference type="EMBL" id="QSUL01000010">
    <property type="protein sequence ID" value="RGN33937.1"/>
    <property type="molecule type" value="Genomic_DNA"/>
</dbReference>
<organism evidence="2 3">
    <name type="scientific">Bacteroides oleiciplenus</name>
    <dbReference type="NCBI Taxonomy" id="626931"/>
    <lineage>
        <taxon>Bacteria</taxon>
        <taxon>Pseudomonadati</taxon>
        <taxon>Bacteroidota</taxon>
        <taxon>Bacteroidia</taxon>
        <taxon>Bacteroidales</taxon>
        <taxon>Bacteroidaceae</taxon>
        <taxon>Bacteroides</taxon>
    </lineage>
</organism>
<protein>
    <submittedName>
        <fullName evidence="2">Polysaccharide pyruvyl transferase family protein</fullName>
    </submittedName>
</protein>
<accession>A0A3E5B8M7</accession>
<evidence type="ECO:0000259" key="1">
    <source>
        <dbReference type="Pfam" id="PF04230"/>
    </source>
</evidence>
<evidence type="ECO:0000313" key="3">
    <source>
        <dbReference type="Proteomes" id="UP000260983"/>
    </source>
</evidence>
<keyword evidence="2" id="KW-0808">Transferase</keyword>
<comment type="caution">
    <text evidence="2">The sequence shown here is derived from an EMBL/GenBank/DDBJ whole genome shotgun (WGS) entry which is preliminary data.</text>
</comment>
<name>A0A3E5B8M7_9BACE</name>
<feature type="domain" description="Polysaccharide pyruvyl transferase" evidence="1">
    <location>
        <begin position="15"/>
        <end position="319"/>
    </location>
</feature>
<dbReference type="RefSeq" id="WP_117724817.1">
    <property type="nucleotide sequence ID" value="NZ_QSUL01000010.1"/>
</dbReference>
<sequence length="389" mass="45213">MKQKVGLAVVTYMNNFGSYLQSYATSEVIKNLGYETEVISIDGVQKEINMARRKYFMRRAFNLSELRSYFVSIQGVARFKLDGTYARQMAERNAMYEVFRKENFKFSKIGYGWDEISKICLDYSSVVVGSDQLWRPANIEGGYYTLEFVPDKVNKVAYSTSFGVASLPKSQAEKAKQFLPRINHLSVREEKGKALIKSLTGIDVPVVCDPTMLFTREEWDAHVGERMIKDDYVLCYFLGDNEQYLKFAKRLKTWMNVKLVGLVHGAGYNRHVSLYIDEVPFNTGPFEFINLIKYAKCVLTDSFHCCVFSILFEREFFAFRRFKDTDIMSTNDRLTTLFKWTNIEGRLLSGTEEANEKLFKDIDYNVVKRNLDAKRRESMEYLIKALKNE</sequence>
<gene>
    <name evidence="2" type="ORF">DXB65_15810</name>
</gene>
<reference evidence="2 3" key="1">
    <citation type="submission" date="2018-08" db="EMBL/GenBank/DDBJ databases">
        <title>A genome reference for cultivated species of the human gut microbiota.</title>
        <authorList>
            <person name="Zou Y."/>
            <person name="Xue W."/>
            <person name="Luo G."/>
        </authorList>
    </citation>
    <scope>NUCLEOTIDE SEQUENCE [LARGE SCALE GENOMIC DNA]</scope>
    <source>
        <strain evidence="2 3">OM05-15BH</strain>
    </source>
</reference>
<evidence type="ECO:0000313" key="2">
    <source>
        <dbReference type="EMBL" id="RGN33937.1"/>
    </source>
</evidence>
<dbReference type="AlphaFoldDB" id="A0A3E5B8M7"/>
<proteinExistence type="predicted"/>
<dbReference type="Proteomes" id="UP000260983">
    <property type="component" value="Unassembled WGS sequence"/>
</dbReference>
<dbReference type="InterPro" id="IPR007345">
    <property type="entry name" value="Polysacch_pyruvyl_Trfase"/>
</dbReference>
<dbReference type="Pfam" id="PF04230">
    <property type="entry name" value="PS_pyruv_trans"/>
    <property type="match status" value="1"/>
</dbReference>